<dbReference type="GO" id="GO:0030288">
    <property type="term" value="C:outer membrane-bounded periplasmic space"/>
    <property type="evidence" value="ECO:0007669"/>
    <property type="project" value="TreeGrafter"/>
</dbReference>
<evidence type="ECO:0000256" key="1">
    <source>
        <dbReference type="ARBA" id="ARBA00004196"/>
    </source>
</evidence>
<evidence type="ECO:0000256" key="2">
    <source>
        <dbReference type="ARBA" id="ARBA00007639"/>
    </source>
</evidence>
<name>A0A1T4QTT1_9FIRM</name>
<dbReference type="Pfam" id="PF13407">
    <property type="entry name" value="Peripla_BP_4"/>
    <property type="match status" value="1"/>
</dbReference>
<dbReference type="PANTHER" id="PTHR30036">
    <property type="entry name" value="D-XYLOSE-BINDING PERIPLASMIC PROTEIN"/>
    <property type="match status" value="1"/>
</dbReference>
<dbReference type="AlphaFoldDB" id="A0A1T4QTT1"/>
<dbReference type="SUPFAM" id="SSF53822">
    <property type="entry name" value="Periplasmic binding protein-like I"/>
    <property type="match status" value="1"/>
</dbReference>
<proteinExistence type="inferred from homology"/>
<evidence type="ECO:0000256" key="3">
    <source>
        <dbReference type="SAM" id="SignalP"/>
    </source>
</evidence>
<dbReference type="InterPro" id="IPR028082">
    <property type="entry name" value="Peripla_BP_I"/>
</dbReference>
<evidence type="ECO:0000313" key="5">
    <source>
        <dbReference type="EMBL" id="SKA06871.1"/>
    </source>
</evidence>
<dbReference type="OrthoDB" id="569491at2"/>
<comment type="similarity">
    <text evidence="2">Belongs to the bacterial solute-binding protein 2 family.</text>
</comment>
<protein>
    <submittedName>
        <fullName evidence="5">Ribose transport system substrate-binding protein</fullName>
    </submittedName>
</protein>
<dbReference type="GO" id="GO:0030246">
    <property type="term" value="F:carbohydrate binding"/>
    <property type="evidence" value="ECO:0007669"/>
    <property type="project" value="TreeGrafter"/>
</dbReference>
<feature type="domain" description="Periplasmic binding protein" evidence="4">
    <location>
        <begin position="54"/>
        <end position="319"/>
    </location>
</feature>
<dbReference type="PANTHER" id="PTHR30036:SF7">
    <property type="entry name" value="ABC TRANSPORTER PERIPLASMIC-BINDING PROTEIN YPHF"/>
    <property type="match status" value="1"/>
</dbReference>
<keyword evidence="3" id="KW-0732">Signal</keyword>
<gene>
    <name evidence="5" type="ORF">SAMN02745110_02509</name>
</gene>
<dbReference type="PROSITE" id="PS51257">
    <property type="entry name" value="PROKAR_LIPOPROTEIN"/>
    <property type="match status" value="1"/>
</dbReference>
<organism evidence="5 6">
    <name type="scientific">Eubacterium ruminantium</name>
    <dbReference type="NCBI Taxonomy" id="42322"/>
    <lineage>
        <taxon>Bacteria</taxon>
        <taxon>Bacillati</taxon>
        <taxon>Bacillota</taxon>
        <taxon>Clostridia</taxon>
        <taxon>Eubacteriales</taxon>
        <taxon>Eubacteriaceae</taxon>
        <taxon>Eubacterium</taxon>
    </lineage>
</organism>
<dbReference type="Proteomes" id="UP000189857">
    <property type="component" value="Unassembled WGS sequence"/>
</dbReference>
<dbReference type="EMBL" id="FUXA01000026">
    <property type="protein sequence ID" value="SKA06871.1"/>
    <property type="molecule type" value="Genomic_DNA"/>
</dbReference>
<reference evidence="5 6" key="1">
    <citation type="submission" date="2017-02" db="EMBL/GenBank/DDBJ databases">
        <authorList>
            <person name="Peterson S.W."/>
        </authorList>
    </citation>
    <scope>NUCLEOTIDE SEQUENCE [LARGE SCALE GENOMIC DNA]</scope>
    <source>
        <strain evidence="5 6">ATCC 17233</strain>
    </source>
</reference>
<keyword evidence="6" id="KW-1185">Reference proteome</keyword>
<accession>A0A1T4QTT1</accession>
<comment type="subcellular location">
    <subcellularLocation>
        <location evidence="1">Cell envelope</location>
    </subcellularLocation>
</comment>
<evidence type="ECO:0000259" key="4">
    <source>
        <dbReference type="Pfam" id="PF13407"/>
    </source>
</evidence>
<dbReference type="Gene3D" id="3.40.50.2300">
    <property type="match status" value="2"/>
</dbReference>
<sequence length="350" mass="39038">MKRIKSVLIHVFAMLLLFSLCSCSKDNPQNNTQEEQTVPDFEPLTDIVEGRDDIYLIIKVLNSNYWDTIVKGAKDAGEKFNCNVYYSGTYKETDWKNQEMLLDKCVSLGADAIILSPDDSIGLSAKIEEIHSKNIPIVLVDTAANTDGYDVCYMTDNLYAGNIAADEMLNQLYKAGFSENEELSVGILVGQSSSQTINERLAGFYQYWITHAPSKWTIISDIKNCNGDISLGDKYVNSLIAENENLHGLYATNNGPTKVIAKSVLANNSKDIVVVGFDYSDEIKQLIETPEYHASTILQRQYQMSYNGVETALKLINGYKNDVKFEDTGVVIVNIDNLEDPEVKSVIDTN</sequence>
<feature type="chain" id="PRO_5010519658" evidence="3">
    <location>
        <begin position="25"/>
        <end position="350"/>
    </location>
</feature>
<dbReference type="RefSeq" id="WP_078788281.1">
    <property type="nucleotide sequence ID" value="NZ_FMTO01000026.1"/>
</dbReference>
<dbReference type="InterPro" id="IPR025997">
    <property type="entry name" value="SBP_2_dom"/>
</dbReference>
<dbReference type="InterPro" id="IPR050555">
    <property type="entry name" value="Bact_Solute-Bind_Prot2"/>
</dbReference>
<feature type="signal peptide" evidence="3">
    <location>
        <begin position="1"/>
        <end position="24"/>
    </location>
</feature>
<evidence type="ECO:0000313" key="6">
    <source>
        <dbReference type="Proteomes" id="UP000189857"/>
    </source>
</evidence>